<dbReference type="AlphaFoldDB" id="A0AAU9W624"/>
<dbReference type="Pfam" id="PF00001">
    <property type="entry name" value="7tm_1"/>
    <property type="match status" value="1"/>
</dbReference>
<accession>A0AAU9W624</accession>
<organism evidence="8 9">
    <name type="scientific">Pocillopora meandrina</name>
    <dbReference type="NCBI Taxonomy" id="46732"/>
    <lineage>
        <taxon>Eukaryota</taxon>
        <taxon>Metazoa</taxon>
        <taxon>Cnidaria</taxon>
        <taxon>Anthozoa</taxon>
        <taxon>Hexacorallia</taxon>
        <taxon>Scleractinia</taxon>
        <taxon>Astrocoeniina</taxon>
        <taxon>Pocilloporidae</taxon>
        <taxon>Pocillopora</taxon>
    </lineage>
</organism>
<proteinExistence type="predicted"/>
<dbReference type="PRINTS" id="PR00237">
    <property type="entry name" value="GPCRRHODOPSN"/>
</dbReference>
<keyword evidence="5 6" id="KW-0472">Membrane</keyword>
<dbReference type="CDD" id="cd00637">
    <property type="entry name" value="7tm_classA_rhodopsin-like"/>
    <property type="match status" value="1"/>
</dbReference>
<dbReference type="GO" id="GO:0004930">
    <property type="term" value="F:G protein-coupled receptor activity"/>
    <property type="evidence" value="ECO:0007669"/>
    <property type="project" value="InterPro"/>
</dbReference>
<reference evidence="8 9" key="1">
    <citation type="submission" date="2022-05" db="EMBL/GenBank/DDBJ databases">
        <authorList>
            <consortium name="Genoscope - CEA"/>
            <person name="William W."/>
        </authorList>
    </citation>
    <scope>NUCLEOTIDE SEQUENCE [LARGE SCALE GENOMIC DNA]</scope>
</reference>
<keyword evidence="9" id="KW-1185">Reference proteome</keyword>
<evidence type="ECO:0000313" key="9">
    <source>
        <dbReference type="Proteomes" id="UP001159428"/>
    </source>
</evidence>
<comment type="caution">
    <text evidence="8">The sequence shown here is derived from an EMBL/GenBank/DDBJ whole genome shotgun (WGS) entry which is preliminary data.</text>
</comment>
<evidence type="ECO:0000256" key="4">
    <source>
        <dbReference type="ARBA" id="ARBA00022989"/>
    </source>
</evidence>
<evidence type="ECO:0000256" key="2">
    <source>
        <dbReference type="ARBA" id="ARBA00022475"/>
    </source>
</evidence>
<dbReference type="PANTHER" id="PTHR22750">
    <property type="entry name" value="G-PROTEIN COUPLED RECEPTOR"/>
    <property type="match status" value="1"/>
</dbReference>
<dbReference type="SUPFAM" id="SSF81321">
    <property type="entry name" value="Family A G protein-coupled receptor-like"/>
    <property type="match status" value="1"/>
</dbReference>
<evidence type="ECO:0000256" key="6">
    <source>
        <dbReference type="SAM" id="Phobius"/>
    </source>
</evidence>
<feature type="domain" description="G-protein coupled receptors family 1 profile" evidence="7">
    <location>
        <begin position="33"/>
        <end position="265"/>
    </location>
</feature>
<dbReference type="Gene3D" id="1.20.1070.10">
    <property type="entry name" value="Rhodopsin 7-helix transmembrane proteins"/>
    <property type="match status" value="2"/>
</dbReference>
<dbReference type="PROSITE" id="PS50262">
    <property type="entry name" value="G_PROTEIN_RECEP_F1_2"/>
    <property type="match status" value="1"/>
</dbReference>
<feature type="transmembrane region" description="Helical" evidence="6">
    <location>
        <begin position="15"/>
        <end position="41"/>
    </location>
</feature>
<dbReference type="Proteomes" id="UP001159428">
    <property type="component" value="Unassembled WGS sequence"/>
</dbReference>
<evidence type="ECO:0000313" key="8">
    <source>
        <dbReference type="EMBL" id="CAH3044218.1"/>
    </source>
</evidence>
<gene>
    <name evidence="8" type="ORF">PMEA_00031033</name>
</gene>
<keyword evidence="4 6" id="KW-1133">Transmembrane helix</keyword>
<feature type="transmembrane region" description="Helical" evidence="6">
    <location>
        <begin position="96"/>
        <end position="125"/>
    </location>
</feature>
<feature type="non-terminal residue" evidence="8">
    <location>
        <position position="1"/>
    </location>
</feature>
<dbReference type="GO" id="GO:0005886">
    <property type="term" value="C:plasma membrane"/>
    <property type="evidence" value="ECO:0007669"/>
    <property type="project" value="UniProtKB-SubCell"/>
</dbReference>
<comment type="subcellular location">
    <subcellularLocation>
        <location evidence="1">Cell membrane</location>
        <topology evidence="1">Multi-pass membrane protein</topology>
    </subcellularLocation>
</comment>
<keyword evidence="3 6" id="KW-0812">Transmembrane</keyword>
<evidence type="ECO:0000256" key="3">
    <source>
        <dbReference type="ARBA" id="ARBA00022692"/>
    </source>
</evidence>
<dbReference type="InterPro" id="IPR000276">
    <property type="entry name" value="GPCR_Rhodpsn"/>
</dbReference>
<sequence length="265" mass="30083">QLRCTGGWTDEEYKALIGISVISVFLAFNAILGNTLILVALHKETVLYQPSKFLYRCLATTDLCAGLILEPVATVYRFSLIHEDWKLCRYAVTTRFMVGFPLFSVSLFTVTAISVDRLLALLLGLRYKHVVTLKRTYVFVIIIWVVATVTANSYFVNPQNQMQVNEPQQPGQQVSLNMMRYRKAVYSALWVQVALVLCFLPYSITTVNLTTEKLSTFDLIVLECVVTLVKLNSTLNPFLYCWKISEVRQEVKATIRQALCCPSEV</sequence>
<dbReference type="EMBL" id="CALNXJ010000007">
    <property type="protein sequence ID" value="CAH3044218.1"/>
    <property type="molecule type" value="Genomic_DNA"/>
</dbReference>
<protein>
    <recommendedName>
        <fullName evidence="7">G-protein coupled receptors family 1 profile domain-containing protein</fullName>
    </recommendedName>
</protein>
<keyword evidence="2" id="KW-1003">Cell membrane</keyword>
<feature type="transmembrane region" description="Helical" evidence="6">
    <location>
        <begin position="184"/>
        <end position="204"/>
    </location>
</feature>
<feature type="transmembrane region" description="Helical" evidence="6">
    <location>
        <begin position="137"/>
        <end position="156"/>
    </location>
</feature>
<evidence type="ECO:0000259" key="7">
    <source>
        <dbReference type="PROSITE" id="PS50262"/>
    </source>
</evidence>
<dbReference type="InterPro" id="IPR017452">
    <property type="entry name" value="GPCR_Rhodpsn_7TM"/>
</dbReference>
<name>A0AAU9W624_9CNID</name>
<evidence type="ECO:0000256" key="5">
    <source>
        <dbReference type="ARBA" id="ARBA00023136"/>
    </source>
</evidence>
<evidence type="ECO:0000256" key="1">
    <source>
        <dbReference type="ARBA" id="ARBA00004651"/>
    </source>
</evidence>